<accession>A0A9W6KXG1</accession>
<comment type="caution">
    <text evidence="1">The sequence shown here is derived from an EMBL/GenBank/DDBJ whole genome shotgun (WGS) entry which is preliminary data.</text>
</comment>
<dbReference type="AlphaFoldDB" id="A0A9W6KXG1"/>
<dbReference type="Proteomes" id="UP001143480">
    <property type="component" value="Unassembled WGS sequence"/>
</dbReference>
<dbReference type="EMBL" id="BSFP01000141">
    <property type="protein sequence ID" value="GLL08361.1"/>
    <property type="molecule type" value="Genomic_DNA"/>
</dbReference>
<keyword evidence="2" id="KW-1185">Reference proteome</keyword>
<name>A0A9W6KXG1_9ACTN</name>
<evidence type="ECO:0000313" key="2">
    <source>
        <dbReference type="Proteomes" id="UP001143480"/>
    </source>
</evidence>
<reference evidence="1" key="2">
    <citation type="submission" date="2023-01" db="EMBL/GenBank/DDBJ databases">
        <authorList>
            <person name="Sun Q."/>
            <person name="Evtushenko L."/>
        </authorList>
    </citation>
    <scope>NUCLEOTIDE SEQUENCE</scope>
    <source>
        <strain evidence="1">VKM Ac-1321</strain>
    </source>
</reference>
<proteinExistence type="predicted"/>
<sequence>MSEILVEEVVQALESRGESRLLEAARQHGVQIRSRSSVETATLLRIFVGRLRRMSSENPIVSQVRELVSGLEGSASREISLVKIAIGDERAILYVDEERRKVLTIVPFRFD</sequence>
<protein>
    <submittedName>
        <fullName evidence="1">Uncharacterized protein</fullName>
    </submittedName>
</protein>
<evidence type="ECO:0000313" key="1">
    <source>
        <dbReference type="EMBL" id="GLL08361.1"/>
    </source>
</evidence>
<gene>
    <name evidence="1" type="ORF">GCM10017581_101220</name>
</gene>
<organism evidence="1 2">
    <name type="scientific">Dactylosporangium matsuzakiense</name>
    <dbReference type="NCBI Taxonomy" id="53360"/>
    <lineage>
        <taxon>Bacteria</taxon>
        <taxon>Bacillati</taxon>
        <taxon>Actinomycetota</taxon>
        <taxon>Actinomycetes</taxon>
        <taxon>Micromonosporales</taxon>
        <taxon>Micromonosporaceae</taxon>
        <taxon>Dactylosporangium</taxon>
    </lineage>
</organism>
<reference evidence="1" key="1">
    <citation type="journal article" date="2014" name="Int. J. Syst. Evol. Microbiol.">
        <title>Complete genome sequence of Corynebacterium casei LMG S-19264T (=DSM 44701T), isolated from a smear-ripened cheese.</title>
        <authorList>
            <consortium name="US DOE Joint Genome Institute (JGI-PGF)"/>
            <person name="Walter F."/>
            <person name="Albersmeier A."/>
            <person name="Kalinowski J."/>
            <person name="Ruckert C."/>
        </authorList>
    </citation>
    <scope>NUCLEOTIDE SEQUENCE</scope>
    <source>
        <strain evidence="1">VKM Ac-1321</strain>
    </source>
</reference>